<feature type="compositionally biased region" description="Basic and acidic residues" evidence="1">
    <location>
        <begin position="713"/>
        <end position="739"/>
    </location>
</feature>
<dbReference type="AlphaFoldDB" id="A0A5C3PWE8"/>
<dbReference type="EMBL" id="ML210987">
    <property type="protein sequence ID" value="TFK93097.1"/>
    <property type="molecule type" value="Genomic_DNA"/>
</dbReference>
<dbReference type="CDD" id="cd00167">
    <property type="entry name" value="SANT"/>
    <property type="match status" value="1"/>
</dbReference>
<dbReference type="InterPro" id="IPR001005">
    <property type="entry name" value="SANT/Myb"/>
</dbReference>
<dbReference type="GO" id="GO:0001181">
    <property type="term" value="F:RNA polymerase I general transcription initiation factor activity"/>
    <property type="evidence" value="ECO:0007669"/>
    <property type="project" value="TreeGrafter"/>
</dbReference>
<dbReference type="Proteomes" id="UP000308197">
    <property type="component" value="Unassembled WGS sequence"/>
</dbReference>
<evidence type="ECO:0000313" key="2">
    <source>
        <dbReference type="EMBL" id="TFK93097.1"/>
    </source>
</evidence>
<keyword evidence="3" id="KW-1185">Reference proteome</keyword>
<protein>
    <submittedName>
        <fullName evidence="2">Uncharacterized protein</fullName>
    </submittedName>
</protein>
<feature type="region of interest" description="Disordered" evidence="1">
    <location>
        <begin position="698"/>
        <end position="807"/>
    </location>
</feature>
<dbReference type="GO" id="GO:0042790">
    <property type="term" value="P:nucleolar large rRNA transcription by RNA polymerase I"/>
    <property type="evidence" value="ECO:0007669"/>
    <property type="project" value="InterPro"/>
</dbReference>
<dbReference type="GO" id="GO:0006361">
    <property type="term" value="P:transcription initiation at RNA polymerase I promoter"/>
    <property type="evidence" value="ECO:0007669"/>
    <property type="project" value="TreeGrafter"/>
</dbReference>
<gene>
    <name evidence="2" type="ORF">K466DRAFT_512284</name>
</gene>
<evidence type="ECO:0000256" key="1">
    <source>
        <dbReference type="SAM" id="MobiDB-lite"/>
    </source>
</evidence>
<evidence type="ECO:0000313" key="3">
    <source>
        <dbReference type="Proteomes" id="UP000308197"/>
    </source>
</evidence>
<accession>A0A5C3PWE8</accession>
<reference evidence="2 3" key="1">
    <citation type="journal article" date="2019" name="Nat. Ecol. Evol.">
        <title>Megaphylogeny resolves global patterns of mushroom evolution.</title>
        <authorList>
            <person name="Varga T."/>
            <person name="Krizsan K."/>
            <person name="Foldi C."/>
            <person name="Dima B."/>
            <person name="Sanchez-Garcia M."/>
            <person name="Sanchez-Ramirez S."/>
            <person name="Szollosi G.J."/>
            <person name="Szarkandi J.G."/>
            <person name="Papp V."/>
            <person name="Albert L."/>
            <person name="Andreopoulos W."/>
            <person name="Angelini C."/>
            <person name="Antonin V."/>
            <person name="Barry K.W."/>
            <person name="Bougher N.L."/>
            <person name="Buchanan P."/>
            <person name="Buyck B."/>
            <person name="Bense V."/>
            <person name="Catcheside P."/>
            <person name="Chovatia M."/>
            <person name="Cooper J."/>
            <person name="Damon W."/>
            <person name="Desjardin D."/>
            <person name="Finy P."/>
            <person name="Geml J."/>
            <person name="Haridas S."/>
            <person name="Hughes K."/>
            <person name="Justo A."/>
            <person name="Karasinski D."/>
            <person name="Kautmanova I."/>
            <person name="Kiss B."/>
            <person name="Kocsube S."/>
            <person name="Kotiranta H."/>
            <person name="LaButti K.M."/>
            <person name="Lechner B.E."/>
            <person name="Liimatainen K."/>
            <person name="Lipzen A."/>
            <person name="Lukacs Z."/>
            <person name="Mihaltcheva S."/>
            <person name="Morgado L.N."/>
            <person name="Niskanen T."/>
            <person name="Noordeloos M.E."/>
            <person name="Ohm R.A."/>
            <person name="Ortiz-Santana B."/>
            <person name="Ovrebo C."/>
            <person name="Racz N."/>
            <person name="Riley R."/>
            <person name="Savchenko A."/>
            <person name="Shiryaev A."/>
            <person name="Soop K."/>
            <person name="Spirin V."/>
            <person name="Szebenyi C."/>
            <person name="Tomsovsky M."/>
            <person name="Tulloss R.E."/>
            <person name="Uehling J."/>
            <person name="Grigoriev I.V."/>
            <person name="Vagvolgyi C."/>
            <person name="Papp T."/>
            <person name="Martin F.M."/>
            <person name="Miettinen O."/>
            <person name="Hibbett D.S."/>
            <person name="Nagy L.G."/>
        </authorList>
    </citation>
    <scope>NUCLEOTIDE SEQUENCE [LARGE SCALE GENOMIC DNA]</scope>
    <source>
        <strain evidence="2 3">HHB13444</strain>
    </source>
</reference>
<organism evidence="2 3">
    <name type="scientific">Polyporus arcularius HHB13444</name>
    <dbReference type="NCBI Taxonomy" id="1314778"/>
    <lineage>
        <taxon>Eukaryota</taxon>
        <taxon>Fungi</taxon>
        <taxon>Dikarya</taxon>
        <taxon>Basidiomycota</taxon>
        <taxon>Agaricomycotina</taxon>
        <taxon>Agaricomycetes</taxon>
        <taxon>Polyporales</taxon>
        <taxon>Polyporaceae</taxon>
        <taxon>Polyporus</taxon>
    </lineage>
</organism>
<sequence length="878" mass="96635">MPRSDDDETPADVDAIYRAIFTEHVLDFRAHLRGTDGGDPLLASFLAPQAFWSPAEKDAFFHGLAVHSRLRPDLIAEEVKTKTVADICVYIALLEQGAKEDSKTVHVGEHARLHRKDHPYAVEVSDKWLAFEERMADLLMNLQASLDQDAVARERDEEVHVRKSMVRAPRGGGRTASQERDREGEKARREEFDRWLVQRRKDWEGADLLLSLDKADLTTLDRMLREDEEGRGVVAEVNAHFSDDEGEHPSEMMQIDEVVEQDRSVQPIPEPGEAVIDPALLALSQAQSALYSAQPGGPEAISSPPLASHSFLQDMPPSTLPLPPVADAYQPQTPQLLAAPLPIAEDEALIPLPSSSVAPSVTEDGSTMDAEDVLQMSPASRRRYHKRLYMRRKRALAAGTNAIEIAERLKPGRRPKQSVKAQGSGDASGQTMTHASPAPCEVTPEQDGELESHGAQRHPHPSGATLPYKRQAQLMSKGIDVQRLRKEGLDLFHLQAISKLMGTYNQLHDIPQSIGSAISAETLKLLRALVVRFVSEVMSRAIVSREQERIAKLQTKAWRLRENQVVSSANVKHALALYGADSLDKSAQFEGLLRKLGLDGGEEEAEEEEDPPGEDDPLDEYEDAPDGASHDAEEIAQVAEDAAATPSSLEPLSLLRTIFPPFMNPPMSGLHAGDVLDSLDPSVYMPWPPLRLLSTSEHPADETLLPEEEDETAYTRELEEDKALDRVDAHKEAEVEKSLWARVAGEEPAPPTAADKPARSQLPRSRERAPRKRKRQSVDADGSRQRGTDGGSASERAVEAGLLGEDTDVVEKVVPRGRPKKKALVCAQIGEDAALVELRARRKKKALAKGSMSDKQLLFQAPDPNGRIKSAVYVLDSD</sequence>
<dbReference type="InParanoid" id="A0A5C3PWE8"/>
<feature type="region of interest" description="Disordered" evidence="1">
    <location>
        <begin position="600"/>
        <end position="631"/>
    </location>
</feature>
<proteinExistence type="predicted"/>
<dbReference type="STRING" id="1314778.A0A5C3PWE8"/>
<feature type="region of interest" description="Disordered" evidence="1">
    <location>
        <begin position="406"/>
        <end position="465"/>
    </location>
</feature>
<dbReference type="GO" id="GO:0000182">
    <property type="term" value="F:rDNA binding"/>
    <property type="evidence" value="ECO:0007669"/>
    <property type="project" value="TreeGrafter"/>
</dbReference>
<name>A0A5C3PWE8_9APHY</name>
<dbReference type="GO" id="GO:0000500">
    <property type="term" value="C:RNA polymerase I upstream activating factor complex"/>
    <property type="evidence" value="ECO:0007669"/>
    <property type="project" value="InterPro"/>
</dbReference>
<dbReference type="PANTHER" id="PTHR28079:SF1">
    <property type="entry name" value="RNA POLYMERASE I-SPECIFIC TRANSCRIPTION INITIATION FACTOR RRN5"/>
    <property type="match status" value="1"/>
</dbReference>
<feature type="compositionally biased region" description="Acidic residues" evidence="1">
    <location>
        <begin position="600"/>
        <end position="625"/>
    </location>
</feature>
<feature type="compositionally biased region" description="Basic and acidic residues" evidence="1">
    <location>
        <begin position="776"/>
        <end position="787"/>
    </location>
</feature>
<feature type="compositionally biased region" description="Polar residues" evidence="1">
    <location>
        <begin position="419"/>
        <end position="434"/>
    </location>
</feature>
<dbReference type="PANTHER" id="PTHR28079">
    <property type="entry name" value="RNA POLYMERASE I-SPECIFIC TRANSCRIPTION INITIATION FACTOR RRN5"/>
    <property type="match status" value="1"/>
</dbReference>
<feature type="region of interest" description="Disordered" evidence="1">
    <location>
        <begin position="157"/>
        <end position="188"/>
    </location>
</feature>
<feature type="compositionally biased region" description="Basic and acidic residues" evidence="1">
    <location>
        <begin position="177"/>
        <end position="188"/>
    </location>
</feature>
<dbReference type="InterPro" id="IPR039601">
    <property type="entry name" value="Rrn5"/>
</dbReference>